<evidence type="ECO:0000256" key="2">
    <source>
        <dbReference type="SAM" id="SignalP"/>
    </source>
</evidence>
<dbReference type="PROSITE" id="PS51257">
    <property type="entry name" value="PROKAR_LIPOPROTEIN"/>
    <property type="match status" value="1"/>
</dbReference>
<dbReference type="RefSeq" id="WP_187709323.1">
    <property type="nucleotide sequence ID" value="NZ_CP060782.1"/>
</dbReference>
<dbReference type="Proteomes" id="UP000516105">
    <property type="component" value="Chromosome"/>
</dbReference>
<dbReference type="EMBL" id="CP060782">
    <property type="protein sequence ID" value="QNP46370.1"/>
    <property type="molecule type" value="Genomic_DNA"/>
</dbReference>
<feature type="compositionally biased region" description="Pro residues" evidence="1">
    <location>
        <begin position="35"/>
        <end position="49"/>
    </location>
</feature>
<feature type="signal peptide" evidence="2">
    <location>
        <begin position="1"/>
        <end position="19"/>
    </location>
</feature>
<dbReference type="InterPro" id="IPR011250">
    <property type="entry name" value="OMP/PagP_B-barrel"/>
</dbReference>
<name>A0ABX6T9M8_9SPHN</name>
<sequence length="330" mass="34298">MTSRSNRWMFAAAAGLALSACGGSGGGGTSVASTPTPPPPPPPPPTPPPVRIFANPAPIEYASVGASVAGPGGNLDTYDSKTATFGPISTNDGDQAHIRYNAGGYYEIELPGAGWDQLVHYKGIVGPTSDNNYFQPQDVAMNLAFLVTTSARDRGFTYSELGSWGSSAASRWGYVAFGIPTPEGAVPTTGSATFQGYSAGSTDIMVADNLYGGYFPLNVDGTVELNFNFGAGTLGGSMTLSLPDGMNPVEIGTWAFRDTVYSAGSTTYSGRFDTNALGQNFFLGRFTGPSAEETIGAWALPFVFDRGGESVTPDGQTHQAFGAWIAKRGN</sequence>
<keyword evidence="4" id="KW-1185">Reference proteome</keyword>
<protein>
    <recommendedName>
        <fullName evidence="5">Transferrin-binding protein-like solute binding protein</fullName>
    </recommendedName>
</protein>
<gene>
    <name evidence="3" type="ORF">H9L14_04040</name>
</gene>
<keyword evidence="2" id="KW-0732">Signal</keyword>
<evidence type="ECO:0000256" key="1">
    <source>
        <dbReference type="SAM" id="MobiDB-lite"/>
    </source>
</evidence>
<reference evidence="3 4" key="1">
    <citation type="submission" date="2020-08" db="EMBL/GenBank/DDBJ databases">
        <title>Genome sequence of Sphingomonas sediminicola KACC 15039T.</title>
        <authorList>
            <person name="Hyun D.-W."/>
            <person name="Bae J.-W."/>
        </authorList>
    </citation>
    <scope>NUCLEOTIDE SEQUENCE [LARGE SCALE GENOMIC DNA]</scope>
    <source>
        <strain evidence="3 4">KACC 15039</strain>
    </source>
</reference>
<organism evidence="3 4">
    <name type="scientific">Sphingomonas sediminicola</name>
    <dbReference type="NCBI Taxonomy" id="386874"/>
    <lineage>
        <taxon>Bacteria</taxon>
        <taxon>Pseudomonadati</taxon>
        <taxon>Pseudomonadota</taxon>
        <taxon>Alphaproteobacteria</taxon>
        <taxon>Sphingomonadales</taxon>
        <taxon>Sphingomonadaceae</taxon>
        <taxon>Sphingomonas</taxon>
    </lineage>
</organism>
<dbReference type="Gene3D" id="2.40.160.90">
    <property type="match status" value="1"/>
</dbReference>
<feature type="region of interest" description="Disordered" evidence="1">
    <location>
        <begin position="23"/>
        <end position="49"/>
    </location>
</feature>
<accession>A0ABX6T9M8</accession>
<proteinExistence type="predicted"/>
<feature type="chain" id="PRO_5047309599" description="Transferrin-binding protein-like solute binding protein" evidence="2">
    <location>
        <begin position="20"/>
        <end position="330"/>
    </location>
</feature>
<evidence type="ECO:0000313" key="3">
    <source>
        <dbReference type="EMBL" id="QNP46370.1"/>
    </source>
</evidence>
<evidence type="ECO:0000313" key="4">
    <source>
        <dbReference type="Proteomes" id="UP000516105"/>
    </source>
</evidence>
<dbReference type="SUPFAM" id="SSF56925">
    <property type="entry name" value="OMPA-like"/>
    <property type="match status" value="1"/>
</dbReference>
<evidence type="ECO:0008006" key="5">
    <source>
        <dbReference type="Google" id="ProtNLM"/>
    </source>
</evidence>